<dbReference type="AlphaFoldDB" id="A0A317PFW8"/>
<dbReference type="Pfam" id="PF11695">
    <property type="entry name" value="DUF3291"/>
    <property type="match status" value="1"/>
</dbReference>
<evidence type="ECO:0000313" key="2">
    <source>
        <dbReference type="EMBL" id="PWV98032.1"/>
    </source>
</evidence>
<protein>
    <submittedName>
        <fullName evidence="2">Uncharacterized protein DUF3291</fullName>
    </submittedName>
</protein>
<dbReference type="EMBL" id="QGTR01000005">
    <property type="protein sequence ID" value="PWV98032.1"/>
    <property type="molecule type" value="Genomic_DNA"/>
</dbReference>
<gene>
    <name evidence="2" type="ORF">DFR52_1059</name>
</gene>
<name>A0A317PFW8_9HYPH</name>
<reference evidence="2 3" key="1">
    <citation type="submission" date="2018-05" db="EMBL/GenBank/DDBJ databases">
        <title>Genomic Encyclopedia of Type Strains, Phase IV (KMG-IV): sequencing the most valuable type-strain genomes for metagenomic binning, comparative biology and taxonomic classification.</title>
        <authorList>
            <person name="Goeker M."/>
        </authorList>
    </citation>
    <scope>NUCLEOTIDE SEQUENCE [LARGE SCALE GENOMIC DNA]</scope>
    <source>
        <strain evidence="2 3">DSM 16791</strain>
    </source>
</reference>
<dbReference type="InterPro" id="IPR021708">
    <property type="entry name" value="DUF3291"/>
</dbReference>
<sequence>MAFSYNGVHAEALKNARSWNRKNPWPPLVLWWVDAGHVPHWVEAVPRLERLHDHGPGPGAFTFKQPYGPDGSPTVIDRVRARATAVENEAGQRELMARVAALPV</sequence>
<dbReference type="Proteomes" id="UP000246352">
    <property type="component" value="Unassembled WGS sequence"/>
</dbReference>
<comment type="caution">
    <text evidence="2">The sequence shown here is derived from an EMBL/GenBank/DDBJ whole genome shotgun (WGS) entry which is preliminary data.</text>
</comment>
<organism evidence="2 3">
    <name type="scientific">Hoeflea marina</name>
    <dbReference type="NCBI Taxonomy" id="274592"/>
    <lineage>
        <taxon>Bacteria</taxon>
        <taxon>Pseudomonadati</taxon>
        <taxon>Pseudomonadota</taxon>
        <taxon>Alphaproteobacteria</taxon>
        <taxon>Hyphomicrobiales</taxon>
        <taxon>Rhizobiaceae</taxon>
        <taxon>Hoeflea</taxon>
    </lineage>
</organism>
<evidence type="ECO:0000259" key="1">
    <source>
        <dbReference type="Pfam" id="PF11695"/>
    </source>
</evidence>
<accession>A0A317PFW8</accession>
<feature type="domain" description="DUF3291" evidence="1">
    <location>
        <begin position="2"/>
        <end position="65"/>
    </location>
</feature>
<evidence type="ECO:0000313" key="3">
    <source>
        <dbReference type="Proteomes" id="UP000246352"/>
    </source>
</evidence>
<keyword evidence="3" id="KW-1185">Reference proteome</keyword>
<proteinExistence type="predicted"/>